<dbReference type="EMBL" id="MU032345">
    <property type="protein sequence ID" value="KAF3769003.1"/>
    <property type="molecule type" value="Genomic_DNA"/>
</dbReference>
<gene>
    <name evidence="2" type="ORF">M406DRAFT_355123</name>
</gene>
<dbReference type="PANTHER" id="PTHR43328">
    <property type="entry name" value="ACETYLTRANSFERASE-RELATED"/>
    <property type="match status" value="1"/>
</dbReference>
<comment type="caution">
    <text evidence="2">The sequence shown here is derived from an EMBL/GenBank/DDBJ whole genome shotgun (WGS) entry which is preliminary data.</text>
</comment>
<dbReference type="OrthoDB" id="630895at2759"/>
<dbReference type="Proteomes" id="UP000803844">
    <property type="component" value="Unassembled WGS sequence"/>
</dbReference>
<dbReference type="PANTHER" id="PTHR43328:SF1">
    <property type="entry name" value="N-ACETYLTRANSFERASE DOMAIN-CONTAINING PROTEIN"/>
    <property type="match status" value="1"/>
</dbReference>
<evidence type="ECO:0000313" key="2">
    <source>
        <dbReference type="EMBL" id="KAF3769003.1"/>
    </source>
</evidence>
<dbReference type="RefSeq" id="XP_040779964.1">
    <property type="nucleotide sequence ID" value="XM_040923087.1"/>
</dbReference>
<reference evidence="2" key="1">
    <citation type="journal article" date="2020" name="Phytopathology">
        <title>Genome sequence of the chestnut blight fungus Cryphonectria parasitica EP155: A fundamental resource for an archetypical invasive plant pathogen.</title>
        <authorList>
            <person name="Crouch J.A."/>
            <person name="Dawe A."/>
            <person name="Aerts A."/>
            <person name="Barry K."/>
            <person name="Churchill A.C.L."/>
            <person name="Grimwood J."/>
            <person name="Hillman B."/>
            <person name="Milgroom M.G."/>
            <person name="Pangilinan J."/>
            <person name="Smith M."/>
            <person name="Salamov A."/>
            <person name="Schmutz J."/>
            <person name="Yadav J."/>
            <person name="Grigoriev I.V."/>
            <person name="Nuss D."/>
        </authorList>
    </citation>
    <scope>NUCLEOTIDE SEQUENCE</scope>
    <source>
        <strain evidence="2">EP155</strain>
    </source>
</reference>
<dbReference type="AlphaFoldDB" id="A0A9P4Y900"/>
<feature type="domain" description="N-acetyltransferase" evidence="1">
    <location>
        <begin position="22"/>
        <end position="172"/>
    </location>
</feature>
<protein>
    <submittedName>
        <fullName evidence="2">Acyl-CoA N-acyltransferase</fullName>
    </submittedName>
</protein>
<dbReference type="GeneID" id="63840216"/>
<dbReference type="InterPro" id="IPR016181">
    <property type="entry name" value="Acyl_CoA_acyltransferase"/>
</dbReference>
<dbReference type="Pfam" id="PF13302">
    <property type="entry name" value="Acetyltransf_3"/>
    <property type="match status" value="1"/>
</dbReference>
<accession>A0A9P4Y900</accession>
<feature type="non-terminal residue" evidence="2">
    <location>
        <position position="172"/>
    </location>
</feature>
<proteinExistence type="predicted"/>
<dbReference type="Gene3D" id="3.40.630.30">
    <property type="match status" value="1"/>
</dbReference>
<dbReference type="GO" id="GO:0016747">
    <property type="term" value="F:acyltransferase activity, transferring groups other than amino-acyl groups"/>
    <property type="evidence" value="ECO:0007669"/>
    <property type="project" value="InterPro"/>
</dbReference>
<organism evidence="2 3">
    <name type="scientific">Cryphonectria parasitica (strain ATCC 38755 / EP155)</name>
    <dbReference type="NCBI Taxonomy" id="660469"/>
    <lineage>
        <taxon>Eukaryota</taxon>
        <taxon>Fungi</taxon>
        <taxon>Dikarya</taxon>
        <taxon>Ascomycota</taxon>
        <taxon>Pezizomycotina</taxon>
        <taxon>Sordariomycetes</taxon>
        <taxon>Sordariomycetidae</taxon>
        <taxon>Diaporthales</taxon>
        <taxon>Cryphonectriaceae</taxon>
        <taxon>Cryphonectria-Endothia species complex</taxon>
        <taxon>Cryphonectria</taxon>
    </lineage>
</organism>
<name>A0A9P4Y900_CRYP1</name>
<evidence type="ECO:0000313" key="3">
    <source>
        <dbReference type="Proteomes" id="UP000803844"/>
    </source>
</evidence>
<keyword evidence="3" id="KW-1185">Reference proteome</keyword>
<dbReference type="InterPro" id="IPR000182">
    <property type="entry name" value="GNAT_dom"/>
</dbReference>
<evidence type="ECO:0000259" key="1">
    <source>
        <dbReference type="Pfam" id="PF13302"/>
    </source>
</evidence>
<sequence>MAATTTETPDTPIPAPIVSLSRVLIRPYHLSDCPESSRQANDLEIARWMRNTFPSPYSLADGESFITNIGLKATKPSTRTDPPTNVLINYALCRRSDGHFIGGIGLKPFADVEARTMEIGYWLGKEHRGQGYMTEALKGFVAWAFQTFPETLRLEASAFEGNVGSTKVLAKA</sequence>
<dbReference type="SUPFAM" id="SSF55729">
    <property type="entry name" value="Acyl-CoA N-acyltransferases (Nat)"/>
    <property type="match status" value="1"/>
</dbReference>